<dbReference type="EMBL" id="JAPTMU010000010">
    <property type="protein sequence ID" value="KAJ4937024.1"/>
    <property type="molecule type" value="Genomic_DNA"/>
</dbReference>
<reference evidence="2" key="1">
    <citation type="submission" date="2022-11" db="EMBL/GenBank/DDBJ databases">
        <title>Chromosome-level genome of Pogonophryne albipinna.</title>
        <authorList>
            <person name="Jo E."/>
        </authorList>
    </citation>
    <scope>NUCLEOTIDE SEQUENCE</scope>
    <source>
        <strain evidence="2">SGF0006</strain>
        <tissue evidence="2">Muscle</tissue>
    </source>
</reference>
<comment type="caution">
    <text evidence="2">The sequence shown here is derived from an EMBL/GenBank/DDBJ whole genome shotgun (WGS) entry which is preliminary data.</text>
</comment>
<dbReference type="Proteomes" id="UP001219934">
    <property type="component" value="Unassembled WGS sequence"/>
</dbReference>
<protein>
    <submittedName>
        <fullName evidence="2">Uncharacterized protein</fullName>
    </submittedName>
</protein>
<evidence type="ECO:0000256" key="1">
    <source>
        <dbReference type="SAM" id="MobiDB-lite"/>
    </source>
</evidence>
<proteinExistence type="predicted"/>
<gene>
    <name evidence="2" type="ORF">JOQ06_001608</name>
</gene>
<evidence type="ECO:0000313" key="3">
    <source>
        <dbReference type="Proteomes" id="UP001219934"/>
    </source>
</evidence>
<feature type="region of interest" description="Disordered" evidence="1">
    <location>
        <begin position="101"/>
        <end position="125"/>
    </location>
</feature>
<keyword evidence="3" id="KW-1185">Reference proteome</keyword>
<dbReference type="AlphaFoldDB" id="A0AAD6B693"/>
<accession>A0AAD6B693</accession>
<sequence>MVAPPGPICVYFDYICWELGMCYICRVRFVCSVYGSSIIALPGTVVHRAPDEMLSWHCYQSPYACPSPVPDVQEGACVVVAGLTPSHSLPLSCTSVPAVHQTGESARSEQRRPAKWRKSNTERQYTGRHEREAASYFLCYVLQQWPPPCFLLYHFSVTDLPLLLPKGANKAETPNML</sequence>
<organism evidence="2 3">
    <name type="scientific">Pogonophryne albipinna</name>
    <dbReference type="NCBI Taxonomy" id="1090488"/>
    <lineage>
        <taxon>Eukaryota</taxon>
        <taxon>Metazoa</taxon>
        <taxon>Chordata</taxon>
        <taxon>Craniata</taxon>
        <taxon>Vertebrata</taxon>
        <taxon>Euteleostomi</taxon>
        <taxon>Actinopterygii</taxon>
        <taxon>Neopterygii</taxon>
        <taxon>Teleostei</taxon>
        <taxon>Neoteleostei</taxon>
        <taxon>Acanthomorphata</taxon>
        <taxon>Eupercaria</taxon>
        <taxon>Perciformes</taxon>
        <taxon>Notothenioidei</taxon>
        <taxon>Pogonophryne</taxon>
    </lineage>
</organism>
<evidence type="ECO:0000313" key="2">
    <source>
        <dbReference type="EMBL" id="KAJ4937024.1"/>
    </source>
</evidence>
<name>A0AAD6B693_9TELE</name>